<feature type="signal peptide" evidence="1">
    <location>
        <begin position="1"/>
        <end position="25"/>
    </location>
</feature>
<accession>A0A6I4SRW1</accession>
<dbReference type="EMBL" id="WTYS01000001">
    <property type="protein sequence ID" value="MXO57677.1"/>
    <property type="molecule type" value="Genomic_DNA"/>
</dbReference>
<comment type="caution">
    <text evidence="2">The sequence shown here is derived from an EMBL/GenBank/DDBJ whole genome shotgun (WGS) entry which is preliminary data.</text>
</comment>
<evidence type="ECO:0000313" key="3">
    <source>
        <dbReference type="Proteomes" id="UP000468943"/>
    </source>
</evidence>
<evidence type="ECO:0000256" key="1">
    <source>
        <dbReference type="SAM" id="SignalP"/>
    </source>
</evidence>
<evidence type="ECO:0000313" key="2">
    <source>
        <dbReference type="EMBL" id="MXO57677.1"/>
    </source>
</evidence>
<gene>
    <name evidence="2" type="ORF">GRI36_12395</name>
</gene>
<proteinExistence type="predicted"/>
<dbReference type="Proteomes" id="UP000468943">
    <property type="component" value="Unassembled WGS sequence"/>
</dbReference>
<keyword evidence="3" id="KW-1185">Reference proteome</keyword>
<sequence length="159" mass="16867">MLKKTTIALVAASILAASFTSTAHAKSCMAIGGVAIPHFYAEGEGKPMIISAALTGSVQNAAGKITAQRETATGLEMDMEHYFGRDDGGAFQTKDLGVLTAIPGKPGRYMIEITYHIQDDVTRGTLEGYTGQFSSYGLVDLRDPDNLVGLVRYTGSICK</sequence>
<feature type="chain" id="PRO_5026070189" evidence="1">
    <location>
        <begin position="26"/>
        <end position="159"/>
    </location>
</feature>
<dbReference type="RefSeq" id="WP_160598729.1">
    <property type="nucleotide sequence ID" value="NZ_WTYS01000001.1"/>
</dbReference>
<dbReference type="OrthoDB" id="7844194at2"/>
<name>A0A6I4SRW1_9SPHN</name>
<dbReference type="AlphaFoldDB" id="A0A6I4SRW1"/>
<organism evidence="2 3">
    <name type="scientific">Pontixanthobacter gangjinensis</name>
    <dbReference type="NCBI Taxonomy" id="1028742"/>
    <lineage>
        <taxon>Bacteria</taxon>
        <taxon>Pseudomonadati</taxon>
        <taxon>Pseudomonadota</taxon>
        <taxon>Alphaproteobacteria</taxon>
        <taxon>Sphingomonadales</taxon>
        <taxon>Erythrobacteraceae</taxon>
        <taxon>Pontixanthobacter</taxon>
    </lineage>
</organism>
<keyword evidence="1" id="KW-0732">Signal</keyword>
<reference evidence="2 3" key="1">
    <citation type="submission" date="2019-12" db="EMBL/GenBank/DDBJ databases">
        <title>Genomic-based taxomic classification of the family Erythrobacteraceae.</title>
        <authorList>
            <person name="Xu L."/>
        </authorList>
    </citation>
    <scope>NUCLEOTIDE SEQUENCE [LARGE SCALE GENOMIC DNA]</scope>
    <source>
        <strain evidence="2 3">JCM 17802</strain>
    </source>
</reference>
<protein>
    <submittedName>
        <fullName evidence="2">Uncharacterized protein</fullName>
    </submittedName>
</protein>